<keyword evidence="3" id="KW-1185">Reference proteome</keyword>
<dbReference type="AlphaFoldDB" id="A0A853DCR1"/>
<dbReference type="InterPro" id="IPR000182">
    <property type="entry name" value="GNAT_dom"/>
</dbReference>
<feature type="domain" description="N-acetyltransferase" evidence="1">
    <location>
        <begin position="9"/>
        <end position="175"/>
    </location>
</feature>
<dbReference type="SUPFAM" id="SSF55729">
    <property type="entry name" value="Acyl-CoA N-acyltransferases (Nat)"/>
    <property type="match status" value="1"/>
</dbReference>
<dbReference type="RefSeq" id="WP_179480758.1">
    <property type="nucleotide sequence ID" value="NZ_JACCFW010000001.1"/>
</dbReference>
<dbReference type="PANTHER" id="PTHR43792">
    <property type="entry name" value="GNAT FAMILY, PUTATIVE (AFU_ORTHOLOGUE AFUA_3G00765)-RELATED-RELATED"/>
    <property type="match status" value="1"/>
</dbReference>
<keyword evidence="2" id="KW-0808">Transferase</keyword>
<evidence type="ECO:0000313" key="3">
    <source>
        <dbReference type="Proteomes" id="UP000571817"/>
    </source>
</evidence>
<evidence type="ECO:0000259" key="1">
    <source>
        <dbReference type="PROSITE" id="PS51186"/>
    </source>
</evidence>
<dbReference type="GO" id="GO:0016747">
    <property type="term" value="F:acyltransferase activity, transferring groups other than amino-acyl groups"/>
    <property type="evidence" value="ECO:0007669"/>
    <property type="project" value="InterPro"/>
</dbReference>
<sequence>MQSFESSRLLLRSWSADDVDFVFDMYSRWEVQRFIGRAPKVMTDRRDAEAAIERWTGGDHPTYGIWAVQHREEGHLLGTLMLKPIPASGDDDPLPDSGDVEIGWHLHPDAWGHGYASEGGARALQHAFDSGLARVVAVTFEANTASQAVARRIGMTHEGATDRYYNMTCELFTATHPGSGSDRIASSI</sequence>
<accession>A0A853DCR1</accession>
<protein>
    <submittedName>
        <fullName evidence="2">RimJ/RimL family protein N-acetyltransferase</fullName>
    </submittedName>
</protein>
<organism evidence="2 3">
    <name type="scientific">Allobranchiibius huperziae</name>
    <dbReference type="NCBI Taxonomy" id="1874116"/>
    <lineage>
        <taxon>Bacteria</taxon>
        <taxon>Bacillati</taxon>
        <taxon>Actinomycetota</taxon>
        <taxon>Actinomycetes</taxon>
        <taxon>Micrococcales</taxon>
        <taxon>Dermacoccaceae</taxon>
        <taxon>Allobranchiibius</taxon>
    </lineage>
</organism>
<dbReference type="Proteomes" id="UP000571817">
    <property type="component" value="Unassembled WGS sequence"/>
</dbReference>
<dbReference type="InterPro" id="IPR016181">
    <property type="entry name" value="Acyl_CoA_acyltransferase"/>
</dbReference>
<name>A0A853DCR1_9MICO</name>
<dbReference type="Gene3D" id="3.40.630.30">
    <property type="match status" value="1"/>
</dbReference>
<dbReference type="Pfam" id="PF13302">
    <property type="entry name" value="Acetyltransf_3"/>
    <property type="match status" value="1"/>
</dbReference>
<dbReference type="PROSITE" id="PS51186">
    <property type="entry name" value="GNAT"/>
    <property type="match status" value="1"/>
</dbReference>
<dbReference type="PANTHER" id="PTHR43792:SF1">
    <property type="entry name" value="N-ACETYLTRANSFERASE DOMAIN-CONTAINING PROTEIN"/>
    <property type="match status" value="1"/>
</dbReference>
<dbReference type="InterPro" id="IPR051531">
    <property type="entry name" value="N-acetyltransferase"/>
</dbReference>
<proteinExistence type="predicted"/>
<evidence type="ECO:0000313" key="2">
    <source>
        <dbReference type="EMBL" id="NYJ74688.1"/>
    </source>
</evidence>
<comment type="caution">
    <text evidence="2">The sequence shown here is derived from an EMBL/GenBank/DDBJ whole genome shotgun (WGS) entry which is preliminary data.</text>
</comment>
<gene>
    <name evidence="2" type="ORF">HNR15_001651</name>
</gene>
<dbReference type="EMBL" id="JACCFW010000001">
    <property type="protein sequence ID" value="NYJ74688.1"/>
    <property type="molecule type" value="Genomic_DNA"/>
</dbReference>
<reference evidence="2 3" key="1">
    <citation type="submission" date="2020-07" db="EMBL/GenBank/DDBJ databases">
        <title>Sequencing the genomes of 1000 actinobacteria strains.</title>
        <authorList>
            <person name="Klenk H.-P."/>
        </authorList>
    </citation>
    <scope>NUCLEOTIDE SEQUENCE [LARGE SCALE GENOMIC DNA]</scope>
    <source>
        <strain evidence="2 3">DSM 29531</strain>
    </source>
</reference>